<dbReference type="GO" id="GO:0050388">
    <property type="term" value="F:uronate dehydrogenase activity"/>
    <property type="evidence" value="ECO:0007669"/>
    <property type="project" value="UniProtKB-EC"/>
</dbReference>
<name>A0A7W9TMK1_CASDE</name>
<dbReference type="InterPro" id="IPR036291">
    <property type="entry name" value="NAD(P)-bd_dom_sf"/>
</dbReference>
<accession>A0A7W9TMK1</accession>
<dbReference type="GO" id="GO:0004341">
    <property type="term" value="F:gluconolactonase activity"/>
    <property type="evidence" value="ECO:0007669"/>
    <property type="project" value="TreeGrafter"/>
</dbReference>
<keyword evidence="3" id="KW-0479">Metal-binding</keyword>
<dbReference type="Proteomes" id="UP000541136">
    <property type="component" value="Unassembled WGS sequence"/>
</dbReference>
<dbReference type="Gene3D" id="3.40.50.720">
    <property type="entry name" value="NAD(P)-binding Rossmann-like Domain"/>
    <property type="match status" value="1"/>
</dbReference>
<dbReference type="Gene3D" id="2.120.10.30">
    <property type="entry name" value="TolB, C-terminal domain"/>
    <property type="match status" value="1"/>
</dbReference>
<feature type="binding site" evidence="3">
    <location>
        <position position="407"/>
    </location>
    <ligand>
        <name>substrate</name>
    </ligand>
</feature>
<feature type="binding site" evidence="3">
    <location>
        <position position="491"/>
    </location>
    <ligand>
        <name>a divalent metal cation</name>
        <dbReference type="ChEBI" id="CHEBI:60240"/>
    </ligand>
</feature>
<feature type="binding site" evidence="3">
    <location>
        <position position="440"/>
    </location>
    <ligand>
        <name>a divalent metal cation</name>
        <dbReference type="ChEBI" id="CHEBI:60240"/>
    </ligand>
</feature>
<feature type="binding site" evidence="3">
    <location>
        <position position="389"/>
    </location>
    <ligand>
        <name>substrate</name>
    </ligand>
</feature>
<dbReference type="GO" id="GO:0019853">
    <property type="term" value="P:L-ascorbic acid biosynthetic process"/>
    <property type="evidence" value="ECO:0007669"/>
    <property type="project" value="TreeGrafter"/>
</dbReference>
<dbReference type="InterPro" id="IPR011042">
    <property type="entry name" value="6-blade_b-propeller_TolB-like"/>
</dbReference>
<evidence type="ECO:0000256" key="2">
    <source>
        <dbReference type="PIRSR" id="PIRSR605511-1"/>
    </source>
</evidence>
<keyword evidence="3" id="KW-0862">Zinc</keyword>
<dbReference type="PANTHER" id="PTHR10907:SF47">
    <property type="entry name" value="REGUCALCIN"/>
    <property type="match status" value="1"/>
</dbReference>
<comment type="cofactor">
    <cofactor evidence="3">
        <name>Zn(2+)</name>
        <dbReference type="ChEBI" id="CHEBI:29105"/>
    </cofactor>
    <text evidence="3">Binds 1 divalent metal cation per subunit.</text>
</comment>
<protein>
    <submittedName>
        <fullName evidence="6">Uronate dehydrogenase</fullName>
        <ecNumber evidence="6">1.1.1.203</ecNumber>
    </submittedName>
</protein>
<dbReference type="EMBL" id="JACHIB010000007">
    <property type="protein sequence ID" value="MBB6083505.1"/>
    <property type="molecule type" value="Genomic_DNA"/>
</dbReference>
<gene>
    <name evidence="6" type="ORF">HNR28_001543</name>
</gene>
<dbReference type="InterPro" id="IPR001509">
    <property type="entry name" value="Epimerase_deHydtase"/>
</dbReference>
<evidence type="ECO:0000259" key="4">
    <source>
        <dbReference type="Pfam" id="PF01370"/>
    </source>
</evidence>
<keyword evidence="6" id="KW-0560">Oxidoreductase</keyword>
<dbReference type="PRINTS" id="PR01790">
    <property type="entry name" value="SMP30FAMILY"/>
</dbReference>
<sequence>MATEESGISRPYGRILLTGAAGGLGKVLRETLRPHARVLRLSDIAPMAPSEGPHEEVVACDLSDKDAVDALMEGVDAVVHLGGISVERPFEEIIEANIRGTYHIYEAARRHGARRIVFASSNHVIGFHRQGVRLDSRSPRRPDGYYGLSKSFGEDLASFYHDRYGIETVSVRIGSSFPAPRNRRMMHTWLSYRDLTDLVRRGLFTPGVGHTVVYGASDNRDGWWDNSGAAILGYVPQDSSEPFRAEIERQPAPPADDPDQVYQGGAFTAAGPYENMPPVRRATRSAGDAELVLHLRNQTGESPVWHAGEQALYWVDIQAGALHRWRVGDQQHASWRADQQLGCIARLPEGGWIGAMEDGIHRLTPGAGQILATERWTGVDHARPSMRFNDGRCDRQGRFWVGTMLMDMSQAAAVGALYRMTGRGDGLRLERMAGDLIVPNGMAFSPDGRTMYLSDSHPSRQCVWAYDYDADEGVPGRRRVFIEALAGGRPDGAAIDAEGCYWICGNDAGLVHRYTPDGRLDRSLRVPVAKPAMCAFGGAGLDTLFVTSIRLPDAAPHALDGAVFALRPGVSGIEESPYAP</sequence>
<evidence type="ECO:0000259" key="5">
    <source>
        <dbReference type="Pfam" id="PF08450"/>
    </source>
</evidence>
<feature type="binding site" evidence="3">
    <location>
        <position position="387"/>
    </location>
    <ligand>
        <name>substrate</name>
    </ligand>
</feature>
<evidence type="ECO:0000256" key="3">
    <source>
        <dbReference type="PIRSR" id="PIRSR605511-2"/>
    </source>
</evidence>
<evidence type="ECO:0000313" key="6">
    <source>
        <dbReference type="EMBL" id="MBB6083505.1"/>
    </source>
</evidence>
<dbReference type="SUPFAM" id="SSF63829">
    <property type="entry name" value="Calcium-dependent phosphotriesterase"/>
    <property type="match status" value="1"/>
</dbReference>
<dbReference type="Pfam" id="PF08450">
    <property type="entry name" value="SGL"/>
    <property type="match status" value="1"/>
</dbReference>
<comment type="similarity">
    <text evidence="1">Belongs to the SMP-30/CGR1 family.</text>
</comment>
<feature type="domain" description="NAD-dependent epimerase/dehydratase" evidence="4">
    <location>
        <begin position="15"/>
        <end position="177"/>
    </location>
</feature>
<dbReference type="EC" id="1.1.1.203" evidence="6"/>
<comment type="caution">
    <text evidence="6">The sequence shown here is derived from an EMBL/GenBank/DDBJ whole genome shotgun (WGS) entry which is preliminary data.</text>
</comment>
<dbReference type="Pfam" id="PF01370">
    <property type="entry name" value="Epimerase"/>
    <property type="match status" value="1"/>
</dbReference>
<dbReference type="PANTHER" id="PTHR10907">
    <property type="entry name" value="REGUCALCIN"/>
    <property type="match status" value="1"/>
</dbReference>
<evidence type="ECO:0000256" key="1">
    <source>
        <dbReference type="ARBA" id="ARBA00008853"/>
    </source>
</evidence>
<dbReference type="InterPro" id="IPR005511">
    <property type="entry name" value="SMP-30"/>
</dbReference>
<feature type="active site" description="Proton donor/acceptor" evidence="2">
    <location>
        <position position="491"/>
    </location>
</feature>
<dbReference type="AlphaFoldDB" id="A0A7W9TMK1"/>
<feature type="domain" description="SMP-30/Gluconolactonase/LRE-like region" evidence="5">
    <location>
        <begin position="300"/>
        <end position="549"/>
    </location>
</feature>
<reference evidence="6 7" key="1">
    <citation type="submission" date="2020-08" db="EMBL/GenBank/DDBJ databases">
        <title>Genomic Encyclopedia of Type Strains, Phase IV (KMG-IV): sequencing the most valuable type-strain genomes for metagenomic binning, comparative biology and taxonomic classification.</title>
        <authorList>
            <person name="Goeker M."/>
        </authorList>
    </citation>
    <scope>NUCLEOTIDE SEQUENCE [LARGE SCALE GENOMIC DNA]</scope>
    <source>
        <strain evidence="6 7">DSM 12141</strain>
    </source>
</reference>
<organism evidence="6 7">
    <name type="scientific">Castellaniella defragrans</name>
    <name type="common">Alcaligenes defragrans</name>
    <dbReference type="NCBI Taxonomy" id="75697"/>
    <lineage>
        <taxon>Bacteria</taxon>
        <taxon>Pseudomonadati</taxon>
        <taxon>Pseudomonadota</taxon>
        <taxon>Betaproteobacteria</taxon>
        <taxon>Burkholderiales</taxon>
        <taxon>Alcaligenaceae</taxon>
        <taxon>Castellaniella</taxon>
    </lineage>
</organism>
<feature type="binding site" evidence="3">
    <location>
        <position position="301"/>
    </location>
    <ligand>
        <name>a divalent metal cation</name>
        <dbReference type="ChEBI" id="CHEBI:60240"/>
    </ligand>
</feature>
<proteinExistence type="inferred from homology"/>
<dbReference type="GO" id="GO:0005509">
    <property type="term" value="F:calcium ion binding"/>
    <property type="evidence" value="ECO:0007669"/>
    <property type="project" value="TreeGrafter"/>
</dbReference>
<dbReference type="SUPFAM" id="SSF51735">
    <property type="entry name" value="NAD(P)-binding Rossmann-fold domains"/>
    <property type="match status" value="1"/>
</dbReference>
<evidence type="ECO:0000313" key="7">
    <source>
        <dbReference type="Proteomes" id="UP000541136"/>
    </source>
</evidence>
<dbReference type="InterPro" id="IPR013658">
    <property type="entry name" value="SGL"/>
</dbReference>